<dbReference type="AlphaFoldDB" id="A0A8T2KW85"/>
<organism evidence="1 2">
    <name type="scientific">Astyanax mexicanus</name>
    <name type="common">Blind cave fish</name>
    <name type="synonym">Astyanax fasciatus mexicanus</name>
    <dbReference type="NCBI Taxonomy" id="7994"/>
    <lineage>
        <taxon>Eukaryota</taxon>
        <taxon>Metazoa</taxon>
        <taxon>Chordata</taxon>
        <taxon>Craniata</taxon>
        <taxon>Vertebrata</taxon>
        <taxon>Euteleostomi</taxon>
        <taxon>Actinopterygii</taxon>
        <taxon>Neopterygii</taxon>
        <taxon>Teleostei</taxon>
        <taxon>Ostariophysi</taxon>
        <taxon>Characiformes</taxon>
        <taxon>Characoidei</taxon>
        <taxon>Acestrorhamphidae</taxon>
        <taxon>Acestrorhamphinae</taxon>
        <taxon>Astyanax</taxon>
    </lineage>
</organism>
<comment type="caution">
    <text evidence="1">The sequence shown here is derived from an EMBL/GenBank/DDBJ whole genome shotgun (WGS) entry which is preliminary data.</text>
</comment>
<sequence length="138" mass="15958">MKAETVHKIVAKPLRGKRSKVSLWSLGKEDRNMYMAFCFEVNNLKYFAAANTETSKLQVEQLKDLDDVDSKFLFRWGDPNRGDDWNNLCSLAEPSKYLSVSGKAFTLSSSQETLFKFTCERDKCKLKSRRMVSNRLSR</sequence>
<proteinExistence type="predicted"/>
<accession>A0A8T2KW85</accession>
<name>A0A8T2KW85_ASTMX</name>
<reference evidence="1 2" key="1">
    <citation type="submission" date="2021-07" db="EMBL/GenBank/DDBJ databases">
        <authorList>
            <person name="Imarazene B."/>
            <person name="Zahm M."/>
            <person name="Klopp C."/>
            <person name="Cabau C."/>
            <person name="Beille S."/>
            <person name="Jouanno E."/>
            <person name="Castinel A."/>
            <person name="Lluch J."/>
            <person name="Gil L."/>
            <person name="Kuchtly C."/>
            <person name="Lopez Roques C."/>
            <person name="Donnadieu C."/>
            <person name="Parrinello H."/>
            <person name="Journot L."/>
            <person name="Du K."/>
            <person name="Schartl M."/>
            <person name="Retaux S."/>
            <person name="Guiguen Y."/>
        </authorList>
    </citation>
    <scope>NUCLEOTIDE SEQUENCE [LARGE SCALE GENOMIC DNA]</scope>
    <source>
        <strain evidence="1">Pach_M1</strain>
        <tissue evidence="1">Testis</tissue>
    </source>
</reference>
<evidence type="ECO:0000313" key="2">
    <source>
        <dbReference type="Proteomes" id="UP000752171"/>
    </source>
</evidence>
<protein>
    <submittedName>
        <fullName evidence="1">Uncharacterized protein</fullName>
    </submittedName>
</protein>
<dbReference type="Proteomes" id="UP000752171">
    <property type="component" value="Unassembled WGS sequence"/>
</dbReference>
<dbReference type="EMBL" id="JAICCE010000022">
    <property type="protein sequence ID" value="KAG9261972.1"/>
    <property type="molecule type" value="Genomic_DNA"/>
</dbReference>
<gene>
    <name evidence="1" type="ORF">AMEX_G25590</name>
</gene>
<evidence type="ECO:0000313" key="1">
    <source>
        <dbReference type="EMBL" id="KAG9261972.1"/>
    </source>
</evidence>